<accession>A0ABM8ZSR1</accession>
<feature type="signal peptide" evidence="1">
    <location>
        <begin position="1"/>
        <end position="18"/>
    </location>
</feature>
<name>A0ABM8ZSR1_9VIBR</name>
<reference evidence="2" key="1">
    <citation type="submission" date="2021-11" db="EMBL/GenBank/DDBJ databases">
        <authorList>
            <person name="Rodrigo-Torres L."/>
            <person name="Arahal R. D."/>
            <person name="Lucena T."/>
        </authorList>
    </citation>
    <scope>NUCLEOTIDE SEQUENCE</scope>
    <source>
        <strain evidence="2">CECT 7929</strain>
    </source>
</reference>
<evidence type="ECO:0000313" key="3">
    <source>
        <dbReference type="Proteomes" id="UP000838672"/>
    </source>
</evidence>
<feature type="chain" id="PRO_5045743925" evidence="1">
    <location>
        <begin position="19"/>
        <end position="176"/>
    </location>
</feature>
<keyword evidence="3" id="KW-1185">Reference proteome</keyword>
<evidence type="ECO:0000256" key="1">
    <source>
        <dbReference type="SAM" id="SignalP"/>
    </source>
</evidence>
<evidence type="ECO:0000313" key="2">
    <source>
        <dbReference type="EMBL" id="CAH0533174.1"/>
    </source>
</evidence>
<dbReference type="EMBL" id="CAKLDI010000001">
    <property type="protein sequence ID" value="CAH0533174.1"/>
    <property type="molecule type" value="Genomic_DNA"/>
</dbReference>
<organism evidence="2 3">
    <name type="scientific">Vibrio stylophorae</name>
    <dbReference type="NCBI Taxonomy" id="659351"/>
    <lineage>
        <taxon>Bacteria</taxon>
        <taxon>Pseudomonadati</taxon>
        <taxon>Pseudomonadota</taxon>
        <taxon>Gammaproteobacteria</taxon>
        <taxon>Vibrionales</taxon>
        <taxon>Vibrionaceae</taxon>
        <taxon>Vibrio</taxon>
    </lineage>
</organism>
<keyword evidence="1" id="KW-0732">Signal</keyword>
<proteinExistence type="predicted"/>
<dbReference type="Proteomes" id="UP000838672">
    <property type="component" value="Unassembled WGS sequence"/>
</dbReference>
<protein>
    <submittedName>
        <fullName evidence="2">Uncharacterized protein</fullName>
    </submittedName>
</protein>
<gene>
    <name evidence="2" type="ORF">VST7929_01036</name>
</gene>
<comment type="caution">
    <text evidence="2">The sequence shown here is derived from an EMBL/GenBank/DDBJ whole genome shotgun (WGS) entry which is preliminary data.</text>
</comment>
<dbReference type="RefSeq" id="WP_237465444.1">
    <property type="nucleotide sequence ID" value="NZ_CAKLDI010000001.1"/>
</dbReference>
<sequence>MKLKLAAVLLVTSFGVHAQSTVYTQKMHDHTMKVMIEEMDASGVTQKLSELSGKSAKQVRRISENGFDRCMKVYINKDASLMGDAEDAKIEQCFETQMLKGFGIDKQTLVQWEQVLESDDSLQTPEEQEIAALEAEMEQLFEKDDLSEKDMEKLKQLQKKQTELMIKMAQKYQAPE</sequence>